<sequence>MKIILNGSEYSAPQTCERLSDVLQHIQTSDSEQPLLIAHLKLNGRDMLPDSEETRGVLVSEIQTLEVETSTLSESILRNLDNAEEYLNKLLPGIERAAELFRSENELEANKFFIKIVDGIDWLSQVFQLVVAAQNRRPESFEINGSTIKARQDQLKNLTQQMAEANQNQDWVLLADLLEYEIHPYYEEWHSLIPQLRNPTPGSQMH</sequence>
<evidence type="ECO:0000313" key="2">
    <source>
        <dbReference type="EMBL" id="QPJ64414.1"/>
    </source>
</evidence>
<dbReference type="AlphaFoldDB" id="A0A7T0G2L0"/>
<dbReference type="Pfam" id="PF26154">
    <property type="entry name" value="DUF8042"/>
    <property type="match status" value="1"/>
</dbReference>
<dbReference type="EMBL" id="CP048620">
    <property type="protein sequence ID" value="QPJ64414.1"/>
    <property type="molecule type" value="Genomic_DNA"/>
</dbReference>
<dbReference type="KEGG" id="nva:G3M78_02975"/>
<dbReference type="Proteomes" id="UP000594464">
    <property type="component" value="Chromosome"/>
</dbReference>
<accession>A0A7T0G2L0</accession>
<evidence type="ECO:0000259" key="1">
    <source>
        <dbReference type="Pfam" id="PF26154"/>
    </source>
</evidence>
<reference evidence="3" key="1">
    <citation type="submission" date="2020-02" db="EMBL/GenBank/DDBJ databases">
        <title>Genomic and physiological characterization of two novel Nitrospinaceae genera.</title>
        <authorList>
            <person name="Mueller A.J."/>
            <person name="Jung M.-Y."/>
            <person name="Strachan C.R."/>
            <person name="Herbold C.W."/>
            <person name="Kirkegaard R.H."/>
            <person name="Daims H."/>
        </authorList>
    </citation>
    <scope>NUCLEOTIDE SEQUENCE [LARGE SCALE GENOMIC DNA]</scope>
</reference>
<protein>
    <recommendedName>
        <fullName evidence="1">DUF8042 domain-containing protein</fullName>
    </recommendedName>
</protein>
<dbReference type="InterPro" id="IPR058355">
    <property type="entry name" value="DUF8042"/>
</dbReference>
<organism evidence="2 3">
    <name type="scientific">Candidatus Nitrohelix vancouverensis</name>
    <dbReference type="NCBI Taxonomy" id="2705534"/>
    <lineage>
        <taxon>Bacteria</taxon>
        <taxon>Pseudomonadati</taxon>
        <taxon>Nitrospinota/Tectimicrobiota group</taxon>
        <taxon>Nitrospinota</taxon>
        <taxon>Nitrospinia</taxon>
        <taxon>Nitrospinales</taxon>
        <taxon>Nitrospinaceae</taxon>
        <taxon>Candidatus Nitrohelix</taxon>
    </lineage>
</organism>
<proteinExistence type="predicted"/>
<name>A0A7T0G2L0_9BACT</name>
<evidence type="ECO:0000313" key="3">
    <source>
        <dbReference type="Proteomes" id="UP000594464"/>
    </source>
</evidence>
<gene>
    <name evidence="2" type="ORF">G3M78_02975</name>
</gene>
<feature type="domain" description="DUF8042" evidence="1">
    <location>
        <begin position="80"/>
        <end position="198"/>
    </location>
</feature>